<feature type="domain" description="Immunoglobulin I-set" evidence="5">
    <location>
        <begin position="464"/>
        <end position="553"/>
    </location>
</feature>
<dbReference type="GO" id="GO:0030424">
    <property type="term" value="C:axon"/>
    <property type="evidence" value="ECO:0007669"/>
    <property type="project" value="TreeGrafter"/>
</dbReference>
<reference evidence="6 7" key="1">
    <citation type="submission" date="2021-06" db="EMBL/GenBank/DDBJ databases">
        <title>Caerostris extrusa draft genome.</title>
        <authorList>
            <person name="Kono N."/>
            <person name="Arakawa K."/>
        </authorList>
    </citation>
    <scope>NUCLEOTIDE SEQUENCE [LARGE SCALE GENOMIC DNA]</scope>
</reference>
<name>A0AAV4R170_CAEEX</name>
<evidence type="ECO:0000256" key="1">
    <source>
        <dbReference type="ARBA" id="ARBA00022729"/>
    </source>
</evidence>
<dbReference type="PANTHER" id="PTHR45080">
    <property type="entry name" value="CONTACTIN 5"/>
    <property type="match status" value="1"/>
</dbReference>
<dbReference type="GO" id="GO:0007156">
    <property type="term" value="P:homophilic cell adhesion via plasma membrane adhesion molecules"/>
    <property type="evidence" value="ECO:0007669"/>
    <property type="project" value="TreeGrafter"/>
</dbReference>
<dbReference type="AlphaFoldDB" id="A0AAV4R170"/>
<sequence>MDQRMTTLSPRQPNTEYCSVLNCLSSMFQKIINAASPTSSPDEPRFVGAFMIEFEQQGYRIVNPFQPSYIETSIDQGIMIQSLVPSNNLEPFIEDCIIELETTPFAERTKDEEIMHLRLVQPCNIEYMKKIADQECPLYKSRIRNDIVSSVEEIIELDEYKFYFPKELAFAENSSKTLKILHSDFRRYFSAVLLKGDQAVHDKRLRCTVADDCLVIKCYTIRKEDEGLYKIVLVNNDEYMAETFALKVEANPKIEYWNSEMTYLENSDAIIRATYKGSRPMDIQLLKQEVDVIENDRLHFHVYENINDIHNIIDIHITKVCKTDAGTYNVLIFNKYGYSGAAFVLNVIDKCEFHFPKELVLQEDTCKIITIMHYDCEPFSAVKFVREEDLEGDDEMQDDDEDDEMQDDDDEGEDDPITGAVFRNHVVLKFDGICESDEGRYKVILTNNSWQLEADFTLKIGIKPKITTYPVVVISREKRDADVKISLDATRPLETLLLKDMKKVEEDDRPNIEILDDSIVVHISNVRDTDAGSYHVIVKNQYGSDAATFDFHVLGSKSLSDDDSSLEEYDDDECSNPMLRDYVPSDEDEKDVAVRVPSIEIMANVLLVSFLNDETILNSLPGTYNTKKNVKHLKKKFPMSNMESSAMKEIHFDMIIEARRWLGAGFHIFSHFEENVLDDDHTYSKKL</sequence>
<proteinExistence type="predicted"/>
<dbReference type="GO" id="GO:0008046">
    <property type="term" value="F:axon guidance receptor activity"/>
    <property type="evidence" value="ECO:0007669"/>
    <property type="project" value="TreeGrafter"/>
</dbReference>
<dbReference type="InterPro" id="IPR013783">
    <property type="entry name" value="Ig-like_fold"/>
</dbReference>
<dbReference type="InterPro" id="IPR050958">
    <property type="entry name" value="Cell_Adh-Cytoskel_Orgn"/>
</dbReference>
<organism evidence="6 7">
    <name type="scientific">Caerostris extrusa</name>
    <name type="common">Bark spider</name>
    <name type="synonym">Caerostris bankana</name>
    <dbReference type="NCBI Taxonomy" id="172846"/>
    <lineage>
        <taxon>Eukaryota</taxon>
        <taxon>Metazoa</taxon>
        <taxon>Ecdysozoa</taxon>
        <taxon>Arthropoda</taxon>
        <taxon>Chelicerata</taxon>
        <taxon>Arachnida</taxon>
        <taxon>Araneae</taxon>
        <taxon>Araneomorphae</taxon>
        <taxon>Entelegynae</taxon>
        <taxon>Araneoidea</taxon>
        <taxon>Araneidae</taxon>
        <taxon>Caerostris</taxon>
    </lineage>
</organism>
<dbReference type="EMBL" id="BPLR01007219">
    <property type="protein sequence ID" value="GIY15304.1"/>
    <property type="molecule type" value="Genomic_DNA"/>
</dbReference>
<dbReference type="Proteomes" id="UP001054945">
    <property type="component" value="Unassembled WGS sequence"/>
</dbReference>
<evidence type="ECO:0000259" key="5">
    <source>
        <dbReference type="Pfam" id="PF07679"/>
    </source>
</evidence>
<keyword evidence="2" id="KW-1015">Disulfide bond</keyword>
<dbReference type="SUPFAM" id="SSF48726">
    <property type="entry name" value="Immunoglobulin"/>
    <property type="match status" value="2"/>
</dbReference>
<keyword evidence="1" id="KW-0732">Signal</keyword>
<dbReference type="GO" id="GO:0005886">
    <property type="term" value="C:plasma membrane"/>
    <property type="evidence" value="ECO:0007669"/>
    <property type="project" value="TreeGrafter"/>
</dbReference>
<protein>
    <recommendedName>
        <fullName evidence="5">Immunoglobulin I-set domain-containing protein</fullName>
    </recommendedName>
</protein>
<accession>A0AAV4R170</accession>
<feature type="region of interest" description="Disordered" evidence="4">
    <location>
        <begin position="390"/>
        <end position="416"/>
    </location>
</feature>
<evidence type="ECO:0000256" key="2">
    <source>
        <dbReference type="ARBA" id="ARBA00023157"/>
    </source>
</evidence>
<evidence type="ECO:0000256" key="3">
    <source>
        <dbReference type="ARBA" id="ARBA00023319"/>
    </source>
</evidence>
<dbReference type="Pfam" id="PF07679">
    <property type="entry name" value="I-set"/>
    <property type="match status" value="1"/>
</dbReference>
<dbReference type="GO" id="GO:0043025">
    <property type="term" value="C:neuronal cell body"/>
    <property type="evidence" value="ECO:0007669"/>
    <property type="project" value="TreeGrafter"/>
</dbReference>
<dbReference type="Gene3D" id="2.60.40.10">
    <property type="entry name" value="Immunoglobulins"/>
    <property type="match status" value="2"/>
</dbReference>
<evidence type="ECO:0000256" key="4">
    <source>
        <dbReference type="SAM" id="MobiDB-lite"/>
    </source>
</evidence>
<dbReference type="InterPro" id="IPR013098">
    <property type="entry name" value="Ig_I-set"/>
</dbReference>
<evidence type="ECO:0000313" key="6">
    <source>
        <dbReference type="EMBL" id="GIY15304.1"/>
    </source>
</evidence>
<dbReference type="InterPro" id="IPR036179">
    <property type="entry name" value="Ig-like_dom_sf"/>
</dbReference>
<comment type="caution">
    <text evidence="6">The sequence shown here is derived from an EMBL/GenBank/DDBJ whole genome shotgun (WGS) entry which is preliminary data.</text>
</comment>
<dbReference type="PANTHER" id="PTHR45080:SF8">
    <property type="entry name" value="IG-LIKE DOMAIN-CONTAINING PROTEIN"/>
    <property type="match status" value="1"/>
</dbReference>
<keyword evidence="3" id="KW-0393">Immunoglobulin domain</keyword>
<dbReference type="GO" id="GO:0050808">
    <property type="term" value="P:synapse organization"/>
    <property type="evidence" value="ECO:0007669"/>
    <property type="project" value="TreeGrafter"/>
</dbReference>
<evidence type="ECO:0000313" key="7">
    <source>
        <dbReference type="Proteomes" id="UP001054945"/>
    </source>
</evidence>
<gene>
    <name evidence="6" type="ORF">CEXT_397141</name>
</gene>
<keyword evidence="7" id="KW-1185">Reference proteome</keyword>